<evidence type="ECO:0000313" key="2">
    <source>
        <dbReference type="EMBL" id="RUL54027.1"/>
    </source>
</evidence>
<sequence length="171" mass="19387">MNTLKKVRISKFKMLLLLFPPLYSLHDIEEILTVEQFLEEHSSIIPFSITTLEFSFAFILLWIVASIGCYQAYVGKKFIGMAPATYLAFLVPGILLANGIGHLLQLIFFKEYVPGVITSIIILYPYSFITAKHLIAEGVVTYKRLFVYFILGFIIQAPLAFIALYIAQLVL</sequence>
<feature type="transmembrane region" description="Helical" evidence="1">
    <location>
        <begin position="43"/>
        <end position="65"/>
    </location>
</feature>
<proteinExistence type="predicted"/>
<dbReference type="RefSeq" id="WP_126658610.1">
    <property type="nucleotide sequence ID" value="NZ_RYYR01000008.1"/>
</dbReference>
<accession>A0A432LDU7</accession>
<evidence type="ECO:0000256" key="1">
    <source>
        <dbReference type="SAM" id="Phobius"/>
    </source>
</evidence>
<evidence type="ECO:0000313" key="3">
    <source>
        <dbReference type="Proteomes" id="UP000287910"/>
    </source>
</evidence>
<keyword evidence="1" id="KW-0812">Transmembrane</keyword>
<feature type="transmembrane region" description="Helical" evidence="1">
    <location>
        <begin position="115"/>
        <end position="134"/>
    </location>
</feature>
<gene>
    <name evidence="2" type="ORF">EK386_07820</name>
</gene>
<reference evidence="2 3" key="1">
    <citation type="submission" date="2018-12" db="EMBL/GenBank/DDBJ databases">
        <title>Lysinibacillus antri sp. nov., isolated from a cave soil.</title>
        <authorList>
            <person name="Narsing Rao M.P."/>
            <person name="Zhang H."/>
            <person name="Dong Z.-Y."/>
            <person name="Niu X.-K."/>
            <person name="Zhang K."/>
            <person name="Fang B.-Z."/>
            <person name="Kang Y.-Q."/>
            <person name="Xiao M."/>
            <person name="Li W.-J."/>
        </authorList>
    </citation>
    <scope>NUCLEOTIDE SEQUENCE [LARGE SCALE GENOMIC DNA]</scope>
    <source>
        <strain evidence="2 3">SYSU K30002</strain>
    </source>
</reference>
<feature type="transmembrane region" description="Helical" evidence="1">
    <location>
        <begin position="86"/>
        <end position="109"/>
    </location>
</feature>
<name>A0A432LDU7_9BACI</name>
<dbReference type="Proteomes" id="UP000287910">
    <property type="component" value="Unassembled WGS sequence"/>
</dbReference>
<keyword evidence="3" id="KW-1185">Reference proteome</keyword>
<organism evidence="2 3">
    <name type="scientific">Lysinibacillus antri</name>
    <dbReference type="NCBI Taxonomy" id="2498145"/>
    <lineage>
        <taxon>Bacteria</taxon>
        <taxon>Bacillati</taxon>
        <taxon>Bacillota</taxon>
        <taxon>Bacilli</taxon>
        <taxon>Bacillales</taxon>
        <taxon>Bacillaceae</taxon>
        <taxon>Lysinibacillus</taxon>
    </lineage>
</organism>
<dbReference type="InterPro" id="IPR025671">
    <property type="entry name" value="HXXEE"/>
</dbReference>
<feature type="transmembrane region" description="Helical" evidence="1">
    <location>
        <begin position="146"/>
        <end position="167"/>
    </location>
</feature>
<dbReference type="Pfam" id="PF13787">
    <property type="entry name" value="HXXEE"/>
    <property type="match status" value="1"/>
</dbReference>
<protein>
    <submittedName>
        <fullName evidence="2">HXXEE domain-containing protein</fullName>
    </submittedName>
</protein>
<comment type="caution">
    <text evidence="2">The sequence shown here is derived from an EMBL/GenBank/DDBJ whole genome shotgun (WGS) entry which is preliminary data.</text>
</comment>
<keyword evidence="1" id="KW-0472">Membrane</keyword>
<dbReference type="AlphaFoldDB" id="A0A432LDU7"/>
<keyword evidence="1" id="KW-1133">Transmembrane helix</keyword>
<dbReference type="EMBL" id="RYYR01000008">
    <property type="protein sequence ID" value="RUL54027.1"/>
    <property type="molecule type" value="Genomic_DNA"/>
</dbReference>